<evidence type="ECO:0000256" key="1">
    <source>
        <dbReference type="SAM" id="MobiDB-lite"/>
    </source>
</evidence>
<comment type="caution">
    <text evidence="2">The sequence shown here is derived from an EMBL/GenBank/DDBJ whole genome shotgun (WGS) entry which is preliminary data.</text>
</comment>
<gene>
    <name evidence="2" type="ORF">ACFO26_02740</name>
</gene>
<organism evidence="2 3">
    <name type="scientific">Lactococcus nasutitermitis</name>
    <dbReference type="NCBI Taxonomy" id="1652957"/>
    <lineage>
        <taxon>Bacteria</taxon>
        <taxon>Bacillati</taxon>
        <taxon>Bacillota</taxon>
        <taxon>Bacilli</taxon>
        <taxon>Lactobacillales</taxon>
        <taxon>Streptococcaceae</taxon>
        <taxon>Lactococcus</taxon>
    </lineage>
</organism>
<feature type="region of interest" description="Disordered" evidence="1">
    <location>
        <begin position="36"/>
        <end position="107"/>
    </location>
</feature>
<feature type="compositionally biased region" description="Basic and acidic residues" evidence="1">
    <location>
        <begin position="86"/>
        <end position="98"/>
    </location>
</feature>
<dbReference type="RefSeq" id="WP_213533949.1">
    <property type="nucleotide sequence ID" value="NZ_BOVQ01000002.1"/>
</dbReference>
<feature type="compositionally biased region" description="Basic and acidic residues" evidence="1">
    <location>
        <begin position="48"/>
        <end position="59"/>
    </location>
</feature>
<evidence type="ECO:0000313" key="2">
    <source>
        <dbReference type="EMBL" id="MFC4651812.1"/>
    </source>
</evidence>
<proteinExistence type="predicted"/>
<protein>
    <submittedName>
        <fullName evidence="2">Uncharacterized protein</fullName>
    </submittedName>
</protein>
<accession>A0ABV9JAQ9</accession>
<keyword evidence="3" id="KW-1185">Reference proteome</keyword>
<reference evidence="3" key="1">
    <citation type="journal article" date="2019" name="Int. J. Syst. Evol. Microbiol.">
        <title>The Global Catalogue of Microorganisms (GCM) 10K type strain sequencing project: providing services to taxonomists for standard genome sequencing and annotation.</title>
        <authorList>
            <consortium name="The Broad Institute Genomics Platform"/>
            <consortium name="The Broad Institute Genome Sequencing Center for Infectious Disease"/>
            <person name="Wu L."/>
            <person name="Ma J."/>
        </authorList>
    </citation>
    <scope>NUCLEOTIDE SEQUENCE [LARGE SCALE GENOMIC DNA]</scope>
    <source>
        <strain evidence="3">CCUG 63287</strain>
    </source>
</reference>
<name>A0ABV9JAQ9_9LACT</name>
<dbReference type="EMBL" id="JBHSGD010000004">
    <property type="protein sequence ID" value="MFC4651812.1"/>
    <property type="molecule type" value="Genomic_DNA"/>
</dbReference>
<sequence length="194" mass="22061">MVERSRVTFPIIGDDEALQKDTRVILTNRQILTRNPSLQDENSLGETSKNETKKTDVNKPYRPKVSYSSQHRPLNGIHSGVSSFDKMPKKTSVDESKERAKRAAATLPERPKGYVHPLARDKEDLSVRRSNSAILNKRPVNDNPIQDMKRRGMNLSDAINQSEKQKDYNHVANAPKASSYFENKRKSIFDRGVV</sequence>
<feature type="compositionally biased region" description="Polar residues" evidence="1">
    <location>
        <begin position="36"/>
        <end position="47"/>
    </location>
</feature>
<evidence type="ECO:0000313" key="3">
    <source>
        <dbReference type="Proteomes" id="UP001595987"/>
    </source>
</evidence>
<dbReference type="Proteomes" id="UP001595987">
    <property type="component" value="Unassembled WGS sequence"/>
</dbReference>